<feature type="compositionally biased region" description="Low complexity" evidence="1">
    <location>
        <begin position="209"/>
        <end position="225"/>
    </location>
</feature>
<dbReference type="KEGG" id="pte:PTT_01055"/>
<feature type="compositionally biased region" description="Polar residues" evidence="1">
    <location>
        <begin position="194"/>
        <end position="208"/>
    </location>
</feature>
<evidence type="ECO:0000313" key="3">
    <source>
        <dbReference type="Proteomes" id="UP000001067"/>
    </source>
</evidence>
<name>E3RCU5_PYRTT</name>
<accession>E3RCU5</accession>
<dbReference type="EMBL" id="GL531921">
    <property type="protein sequence ID" value="EFQ96451.1"/>
    <property type="molecule type" value="Genomic_DNA"/>
</dbReference>
<feature type="region of interest" description="Disordered" evidence="1">
    <location>
        <begin position="194"/>
        <end position="285"/>
    </location>
</feature>
<dbReference type="eggNOG" id="ENOG502R92U">
    <property type="taxonomic scope" value="Eukaryota"/>
</dbReference>
<protein>
    <submittedName>
        <fullName evidence="2">Uncharacterized protein</fullName>
    </submittedName>
</protein>
<dbReference type="OrthoDB" id="3792227at2759"/>
<evidence type="ECO:0000256" key="1">
    <source>
        <dbReference type="SAM" id="MobiDB-lite"/>
    </source>
</evidence>
<dbReference type="HOGENOM" id="CLU_711691_0_0_1"/>
<keyword evidence="3" id="KW-1185">Reference proteome</keyword>
<dbReference type="Proteomes" id="UP000001067">
    <property type="component" value="Unassembled WGS sequence"/>
</dbReference>
<sequence>MAKVYKPAPYTPLTSECVHGVPSSLARKLAKWMKSCPTCVITRLAHQLEILQRMIARHGGIFKQKETHPMMHQLVRKEWVTAKLEMQNTIDRLEDLLKDEDMGVEDVAMLKEALQVWEKKRDGLEKVPGVRYADDAEEKEPTKEEKKGARLLMVWLKMVLQKEMSQEEQEEVATPTKSGLHRQRVPVRHQNFLLSTTPPVTSPQKGSCANSQQPSSTTTSTWNPTPATPFEPQQTKRTPPTTPKTPTTPPFVKTQQKVATPKSSIKRPRIDSPPGSPPIPSDHKRVRIADRVTISPKHLNVVNPSPFEPLPRTQITVPHAAHTVAEHRRRRREFHRGKHYVPGAWASRDSSIKANTSFFRVKNKMMEVLVRNDLVAAKGEMETVKQLKLIASHWLVLWWAKHVVPKLDLEKLVEDMGQMEKKEEV</sequence>
<proteinExistence type="predicted"/>
<dbReference type="AlphaFoldDB" id="E3RCU5"/>
<gene>
    <name evidence="2" type="ORF">PTT_01055</name>
</gene>
<organism evidence="3">
    <name type="scientific">Pyrenophora teres f. teres (strain 0-1)</name>
    <name type="common">Barley net blotch fungus</name>
    <name type="synonym">Drechslera teres f. teres</name>
    <dbReference type="NCBI Taxonomy" id="861557"/>
    <lineage>
        <taxon>Eukaryota</taxon>
        <taxon>Fungi</taxon>
        <taxon>Dikarya</taxon>
        <taxon>Ascomycota</taxon>
        <taxon>Pezizomycotina</taxon>
        <taxon>Dothideomycetes</taxon>
        <taxon>Pleosporomycetidae</taxon>
        <taxon>Pleosporales</taxon>
        <taxon>Pleosporineae</taxon>
        <taxon>Pleosporaceae</taxon>
        <taxon>Pyrenophora</taxon>
    </lineage>
</organism>
<feature type="compositionally biased region" description="Pro residues" evidence="1">
    <location>
        <begin position="240"/>
        <end position="249"/>
    </location>
</feature>
<evidence type="ECO:0000313" key="2">
    <source>
        <dbReference type="EMBL" id="EFQ96451.1"/>
    </source>
</evidence>
<reference evidence="2 3" key="1">
    <citation type="journal article" date="2010" name="Genome Biol.">
        <title>A first genome assembly of the barley fungal pathogen Pyrenophora teres f. teres.</title>
        <authorList>
            <person name="Ellwood S.R."/>
            <person name="Liu Z."/>
            <person name="Syme R.A."/>
            <person name="Lai Z."/>
            <person name="Hane J.K."/>
            <person name="Keiper F."/>
            <person name="Moffat C.S."/>
            <person name="Oliver R.P."/>
            <person name="Friesen T.L."/>
        </authorList>
    </citation>
    <scope>NUCLEOTIDE SEQUENCE [LARGE SCALE GENOMIC DNA]</scope>
    <source>
        <strain evidence="2 3">0-1</strain>
    </source>
</reference>